<dbReference type="OrthoDB" id="9809515at2"/>
<dbReference type="InterPro" id="IPR036388">
    <property type="entry name" value="WH-like_DNA-bd_sf"/>
</dbReference>
<dbReference type="RefSeq" id="WP_146791014.1">
    <property type="nucleotide sequence ID" value="NZ_BAABIO010000003.1"/>
</dbReference>
<name>A0A5B8UN36_9BACT</name>
<dbReference type="InterPro" id="IPR009057">
    <property type="entry name" value="Homeodomain-like_sf"/>
</dbReference>
<organism evidence="1 2">
    <name type="scientific">Flavisolibacter ginsenosidimutans</name>
    <dbReference type="NCBI Taxonomy" id="661481"/>
    <lineage>
        <taxon>Bacteria</taxon>
        <taxon>Pseudomonadati</taxon>
        <taxon>Bacteroidota</taxon>
        <taxon>Chitinophagia</taxon>
        <taxon>Chitinophagales</taxon>
        <taxon>Chitinophagaceae</taxon>
        <taxon>Flavisolibacter</taxon>
    </lineage>
</organism>
<protein>
    <submittedName>
        <fullName evidence="1">DUF433 domain-containing protein</fullName>
    </submittedName>
</protein>
<dbReference type="AlphaFoldDB" id="A0A5B8UN36"/>
<dbReference type="Proteomes" id="UP000321204">
    <property type="component" value="Chromosome"/>
</dbReference>
<dbReference type="Pfam" id="PF04255">
    <property type="entry name" value="DUF433"/>
    <property type="match status" value="1"/>
</dbReference>
<evidence type="ECO:0000313" key="2">
    <source>
        <dbReference type="Proteomes" id="UP000321204"/>
    </source>
</evidence>
<accession>A0A5B8UN36</accession>
<reference evidence="1 2" key="1">
    <citation type="journal article" date="2015" name="Int. J. Syst. Evol. Microbiol.">
        <title>Flavisolibacter ginsenosidimutans sp. nov., with ginsenoside-converting activity isolated from soil used for cultivating ginseng.</title>
        <authorList>
            <person name="Zhao Y."/>
            <person name="Liu Q."/>
            <person name="Kang M.S."/>
            <person name="Jin F."/>
            <person name="Yu H."/>
            <person name="Im W.T."/>
        </authorList>
    </citation>
    <scope>NUCLEOTIDE SEQUENCE [LARGE SCALE GENOMIC DNA]</scope>
    <source>
        <strain evidence="1 2">Gsoil 636</strain>
    </source>
</reference>
<sequence>MKEASSYISINPEIRFGKPCITGTRIAIVDILQWLASGMTEQEILEDYPALKKEHILAAFAFAANRESIIKMIAA</sequence>
<keyword evidence="2" id="KW-1185">Reference proteome</keyword>
<dbReference type="Gene3D" id="1.10.10.10">
    <property type="entry name" value="Winged helix-like DNA-binding domain superfamily/Winged helix DNA-binding domain"/>
    <property type="match status" value="1"/>
</dbReference>
<dbReference type="PANTHER" id="PTHR34849:SF5">
    <property type="entry name" value="SSL2733 PROTEIN"/>
    <property type="match status" value="1"/>
</dbReference>
<dbReference type="EMBL" id="CP042433">
    <property type="protein sequence ID" value="QEC58054.1"/>
    <property type="molecule type" value="Genomic_DNA"/>
</dbReference>
<dbReference type="PANTHER" id="PTHR34849">
    <property type="entry name" value="SSL5025 PROTEIN"/>
    <property type="match status" value="1"/>
</dbReference>
<proteinExistence type="predicted"/>
<dbReference type="KEGG" id="fgg:FSB75_19795"/>
<gene>
    <name evidence="1" type="ORF">FSB75_19795</name>
</gene>
<evidence type="ECO:0000313" key="1">
    <source>
        <dbReference type="EMBL" id="QEC58054.1"/>
    </source>
</evidence>
<dbReference type="SUPFAM" id="SSF46689">
    <property type="entry name" value="Homeodomain-like"/>
    <property type="match status" value="1"/>
</dbReference>
<dbReference type="InterPro" id="IPR007367">
    <property type="entry name" value="DUF433"/>
</dbReference>